<accession>A0A4Z0D8B0</accession>
<dbReference type="InterPro" id="IPR043797">
    <property type="entry name" value="MupG_N"/>
</dbReference>
<name>A0A4Z0D8B0_9FIRM</name>
<reference evidence="3 4" key="1">
    <citation type="submission" date="2019-03" db="EMBL/GenBank/DDBJ databases">
        <title>Draft genome sequence data and analysis of a Fermenting Bacterium, Soehngenia longevitae strain 1933PT, isolated from petroleum reservoir in Azerbaijan.</title>
        <authorList>
            <person name="Grouzdev D.S."/>
            <person name="Bidzhieva S.K."/>
            <person name="Sokolova D.S."/>
            <person name="Tourova T.P."/>
            <person name="Poltaraus A.B."/>
            <person name="Nazina T.N."/>
        </authorList>
    </citation>
    <scope>NUCLEOTIDE SEQUENCE [LARGE SCALE GENOMIC DNA]</scope>
    <source>
        <strain evidence="3 4">1933P</strain>
    </source>
</reference>
<dbReference type="InterPro" id="IPR017853">
    <property type="entry name" value="GH"/>
</dbReference>
<dbReference type="Gene3D" id="2.40.100.10">
    <property type="entry name" value="Cyclophilin-like"/>
    <property type="match status" value="1"/>
</dbReference>
<dbReference type="PANTHER" id="PTHR38435">
    <property type="match status" value="1"/>
</dbReference>
<dbReference type="Proteomes" id="UP000298381">
    <property type="component" value="Unassembled WGS sequence"/>
</dbReference>
<dbReference type="SUPFAM" id="SSF51445">
    <property type="entry name" value="(Trans)glycosidases"/>
    <property type="match status" value="1"/>
</dbReference>
<dbReference type="AlphaFoldDB" id="A0A4Z0D8B0"/>
<evidence type="ECO:0000313" key="4">
    <source>
        <dbReference type="Proteomes" id="UP000298381"/>
    </source>
</evidence>
<dbReference type="Pfam" id="PF05913">
    <property type="entry name" value="MupG_C"/>
    <property type="match status" value="1"/>
</dbReference>
<dbReference type="EMBL" id="SRIB01000003">
    <property type="protein sequence ID" value="TFZ41111.1"/>
    <property type="molecule type" value="Genomic_DNA"/>
</dbReference>
<proteinExistence type="predicted"/>
<dbReference type="SUPFAM" id="SSF50891">
    <property type="entry name" value="Cyclophilin-like"/>
    <property type="match status" value="1"/>
</dbReference>
<feature type="domain" description="6-phospho-N-acetylmuramidase N-terminal" evidence="2">
    <location>
        <begin position="9"/>
        <end position="231"/>
    </location>
</feature>
<dbReference type="Gene3D" id="3.20.20.70">
    <property type="entry name" value="Aldolase class I"/>
    <property type="match status" value="1"/>
</dbReference>
<comment type="caution">
    <text evidence="3">The sequence shown here is derived from an EMBL/GenBank/DDBJ whole genome shotgun (WGS) entry which is preliminary data.</text>
</comment>
<dbReference type="Pfam" id="PF19200">
    <property type="entry name" value="MupG_N"/>
    <property type="match status" value="1"/>
</dbReference>
<feature type="domain" description="6-phospho-N-acetylmuramidase C-terminal" evidence="1">
    <location>
        <begin position="249"/>
        <end position="349"/>
    </location>
</feature>
<dbReference type="OrthoDB" id="5809921at2"/>
<keyword evidence="4" id="KW-1185">Reference proteome</keyword>
<evidence type="ECO:0000313" key="3">
    <source>
        <dbReference type="EMBL" id="TFZ41111.1"/>
    </source>
</evidence>
<evidence type="ECO:0000259" key="2">
    <source>
        <dbReference type="Pfam" id="PF19200"/>
    </source>
</evidence>
<protein>
    <submittedName>
        <fullName evidence="3">DUF871 family protein</fullName>
    </submittedName>
</protein>
<sequence length="352" mass="40309">MKLKMYSNIGYSIYVSTWRENIEALSSVYTEGASVFTSLHVPEENKNDFISESIEMIKTIKKIGYKVIADVSTRTLLNFNVSNLDELINMLELDVVRIDYGFTDEEINRIKSQCLIAINASTISETSLVKLINSHKNMIAVHNFYPRTDTGLDDEQFRGVNKMLCDNGLKVYAFIPGDINLRGPIFEGLPTIESHRRNSPYACFVDMDKNYSVAGIIVGDGILSDFENKLISNYRESGIISVPIVLDQNYKYLNGAVFSIREDSPYSLIRLKESREYSSFGEIIMNYNCIERKTGSLTIDNYKYARYSGEIQITKRDYGKDERVNVIGNVKDDYRLLLRSIRNRDKIKIIDI</sequence>
<dbReference type="PANTHER" id="PTHR38435:SF2">
    <property type="entry name" value="DUF871 DOMAIN-CONTAINING PROTEIN"/>
    <property type="match status" value="1"/>
</dbReference>
<evidence type="ECO:0000259" key="1">
    <source>
        <dbReference type="Pfam" id="PF05913"/>
    </source>
</evidence>
<dbReference type="InterPro" id="IPR029000">
    <property type="entry name" value="Cyclophilin-like_dom_sf"/>
</dbReference>
<dbReference type="InterPro" id="IPR008589">
    <property type="entry name" value="MupG"/>
</dbReference>
<dbReference type="InterPro" id="IPR013785">
    <property type="entry name" value="Aldolase_TIM"/>
</dbReference>
<dbReference type="InterPro" id="IPR043894">
    <property type="entry name" value="MupG_C"/>
</dbReference>
<organism evidence="3 4">
    <name type="scientific">Soehngenia longivitae</name>
    <dbReference type="NCBI Taxonomy" id="2562294"/>
    <lineage>
        <taxon>Bacteria</taxon>
        <taxon>Bacillati</taxon>
        <taxon>Bacillota</taxon>
        <taxon>Tissierellia</taxon>
        <taxon>Tissierellales</taxon>
        <taxon>Tissierellaceae</taxon>
        <taxon>Soehngenia</taxon>
    </lineage>
</organism>
<gene>
    <name evidence="3" type="ORF">E4100_03155</name>
</gene>